<gene>
    <name evidence="9" type="ORF">BWR60_21705</name>
</gene>
<dbReference type="GO" id="GO:0019305">
    <property type="term" value="P:dTDP-rhamnose biosynthetic process"/>
    <property type="evidence" value="ECO:0007669"/>
    <property type="project" value="UniProtKB-UniRule"/>
</dbReference>
<reference evidence="10" key="1">
    <citation type="submission" date="2017-05" db="EMBL/GenBank/DDBJ databases">
        <authorList>
            <person name="Macchi M."/>
            <person name="Festa S."/>
            <person name="Coppotelli B.M."/>
            <person name="Morelli I.S."/>
        </authorList>
    </citation>
    <scope>NUCLEOTIDE SEQUENCE [LARGE SCALE GENOMIC DNA]</scope>
    <source>
        <strain evidence="10">I</strain>
    </source>
</reference>
<dbReference type="OrthoDB" id="9800680at2"/>
<evidence type="ECO:0000256" key="7">
    <source>
        <dbReference type="RuleBase" id="RU364069"/>
    </source>
</evidence>
<dbReference type="NCBIfam" id="TIGR01221">
    <property type="entry name" value="rmlC"/>
    <property type="match status" value="1"/>
</dbReference>
<evidence type="ECO:0000256" key="3">
    <source>
        <dbReference type="ARBA" id="ARBA00012098"/>
    </source>
</evidence>
<name>A0A211ZIU2_9PROT</name>
<evidence type="ECO:0000256" key="8">
    <source>
        <dbReference type="SAM" id="MobiDB-lite"/>
    </source>
</evidence>
<organism evidence="9 10">
    <name type="scientific">Inquilinus limosus</name>
    <dbReference type="NCBI Taxonomy" id="171674"/>
    <lineage>
        <taxon>Bacteria</taxon>
        <taxon>Pseudomonadati</taxon>
        <taxon>Pseudomonadota</taxon>
        <taxon>Alphaproteobacteria</taxon>
        <taxon>Rhodospirillales</taxon>
        <taxon>Rhodospirillaceae</taxon>
        <taxon>Inquilinus</taxon>
    </lineage>
</organism>
<comment type="caution">
    <text evidence="9">The sequence shown here is derived from an EMBL/GenBank/DDBJ whole genome shotgun (WGS) entry which is preliminary data.</text>
</comment>
<dbReference type="UniPathway" id="UPA00124"/>
<sequence length="233" mass="25502">MSEACPRGPVRQGASRRFEESTAPRRNDRVAPPSQCRFCDGEPELVELSSTAIPDVKLVRLRRFQDARGYFFETWNSDKFRAAGLAVDFVQDNQAGSAAVGTMRGLHYQTAPYAQGKLIGVIRGSIFDVAVDIRRGSPTFGRSIGVTLTAADPARLWVPAGFAHGYVTLEPDTEVVYKVTSGYAPQAEGGIRWDDPALGIDWPIDPAGMTVNDRDRDWPRLADAPAHFEYGAA</sequence>
<dbReference type="GO" id="GO:0000271">
    <property type="term" value="P:polysaccharide biosynthetic process"/>
    <property type="evidence" value="ECO:0007669"/>
    <property type="project" value="TreeGrafter"/>
</dbReference>
<dbReference type="Pfam" id="PF00908">
    <property type="entry name" value="dTDP_sugar_isom"/>
    <property type="match status" value="1"/>
</dbReference>
<evidence type="ECO:0000256" key="6">
    <source>
        <dbReference type="PIRSR" id="PIRSR600888-3"/>
    </source>
</evidence>
<feature type="site" description="Participates in a stacking interaction with the thymidine ring of dTDP-4-oxo-6-deoxyglucose" evidence="6">
    <location>
        <position position="183"/>
    </location>
</feature>
<evidence type="ECO:0000256" key="4">
    <source>
        <dbReference type="ARBA" id="ARBA00019595"/>
    </source>
</evidence>
<dbReference type="PANTHER" id="PTHR21047">
    <property type="entry name" value="DTDP-6-DEOXY-D-GLUCOSE-3,5 EPIMERASE"/>
    <property type="match status" value="1"/>
</dbReference>
<accession>A0A211ZIU2</accession>
<dbReference type="GO" id="GO:0008830">
    <property type="term" value="F:dTDP-4-dehydrorhamnose 3,5-epimerase activity"/>
    <property type="evidence" value="ECO:0007669"/>
    <property type="project" value="UniProtKB-UniRule"/>
</dbReference>
<dbReference type="PANTHER" id="PTHR21047:SF2">
    <property type="entry name" value="THYMIDINE DIPHOSPHO-4-KETO-RHAMNOSE 3,5-EPIMERASE"/>
    <property type="match status" value="1"/>
</dbReference>
<feature type="active site" description="Proton donor" evidence="5">
    <location>
        <position position="177"/>
    </location>
</feature>
<evidence type="ECO:0000256" key="2">
    <source>
        <dbReference type="ARBA" id="ARBA00001997"/>
    </source>
</evidence>
<proteinExistence type="inferred from homology"/>
<dbReference type="EC" id="5.1.3.13" evidence="3 7"/>
<feature type="active site" description="Proton acceptor" evidence="5">
    <location>
        <position position="107"/>
    </location>
</feature>
<evidence type="ECO:0000313" key="9">
    <source>
        <dbReference type="EMBL" id="OWJ64987.1"/>
    </source>
</evidence>
<dbReference type="InterPro" id="IPR000888">
    <property type="entry name" value="RmlC-like"/>
</dbReference>
<dbReference type="AlphaFoldDB" id="A0A211ZIU2"/>
<comment type="similarity">
    <text evidence="7">Belongs to the dTDP-4-dehydrorhamnose 3,5-epimerase family.</text>
</comment>
<dbReference type="Gene3D" id="2.60.120.10">
    <property type="entry name" value="Jelly Rolls"/>
    <property type="match status" value="1"/>
</dbReference>
<dbReference type="InterPro" id="IPR014710">
    <property type="entry name" value="RmlC-like_jellyroll"/>
</dbReference>
<feature type="region of interest" description="Disordered" evidence="8">
    <location>
        <begin position="1"/>
        <end position="34"/>
    </location>
</feature>
<dbReference type="EMBL" id="NHON01000045">
    <property type="protein sequence ID" value="OWJ64987.1"/>
    <property type="molecule type" value="Genomic_DNA"/>
</dbReference>
<dbReference type="STRING" id="1122125.GCA_000423185_05047"/>
<dbReference type="InterPro" id="IPR011051">
    <property type="entry name" value="RmlC_Cupin_sf"/>
</dbReference>
<keyword evidence="7" id="KW-0413">Isomerase</keyword>
<dbReference type="CDD" id="cd00438">
    <property type="entry name" value="cupin_RmlC"/>
    <property type="match status" value="1"/>
</dbReference>
<evidence type="ECO:0000256" key="5">
    <source>
        <dbReference type="PIRSR" id="PIRSR600888-1"/>
    </source>
</evidence>
<evidence type="ECO:0000313" key="10">
    <source>
        <dbReference type="Proteomes" id="UP000196655"/>
    </source>
</evidence>
<feature type="compositionally biased region" description="Basic and acidic residues" evidence="8">
    <location>
        <begin position="16"/>
        <end position="29"/>
    </location>
</feature>
<comment type="subunit">
    <text evidence="7">Homodimer.</text>
</comment>
<protein>
    <recommendedName>
        <fullName evidence="4 7">dTDP-4-dehydrorhamnose 3,5-epimerase</fullName>
        <ecNumber evidence="3 7">5.1.3.13</ecNumber>
    </recommendedName>
    <alternativeName>
        <fullName evidence="7">Thymidine diphospho-4-keto-rhamnose 3,5-epimerase</fullName>
    </alternativeName>
</protein>
<evidence type="ECO:0000256" key="1">
    <source>
        <dbReference type="ARBA" id="ARBA00001298"/>
    </source>
</evidence>
<dbReference type="GO" id="GO:0005829">
    <property type="term" value="C:cytosol"/>
    <property type="evidence" value="ECO:0007669"/>
    <property type="project" value="TreeGrafter"/>
</dbReference>
<dbReference type="SUPFAM" id="SSF51182">
    <property type="entry name" value="RmlC-like cupins"/>
    <property type="match status" value="1"/>
</dbReference>
<dbReference type="Proteomes" id="UP000196655">
    <property type="component" value="Unassembled WGS sequence"/>
</dbReference>
<keyword evidence="10" id="KW-1185">Reference proteome</keyword>
<comment type="catalytic activity">
    <reaction evidence="1 7">
        <text>dTDP-4-dehydro-6-deoxy-alpha-D-glucose = dTDP-4-dehydro-beta-L-rhamnose</text>
        <dbReference type="Rhea" id="RHEA:16969"/>
        <dbReference type="ChEBI" id="CHEBI:57649"/>
        <dbReference type="ChEBI" id="CHEBI:62830"/>
        <dbReference type="EC" id="5.1.3.13"/>
    </reaction>
</comment>
<comment type="pathway">
    <text evidence="7">Carbohydrate biosynthesis; dTDP-L-rhamnose biosynthesis.</text>
</comment>
<comment type="function">
    <text evidence="2 7">Catalyzes the epimerization of the C3' and C5'positions of dTDP-6-deoxy-D-xylo-4-hexulose, forming dTDP-6-deoxy-L-lyxo-4-hexulose.</text>
</comment>